<dbReference type="InterPro" id="IPR058163">
    <property type="entry name" value="LysR-type_TF_proteobact-type"/>
</dbReference>
<evidence type="ECO:0000313" key="6">
    <source>
        <dbReference type="EMBL" id="WAS90851.1"/>
    </source>
</evidence>
<evidence type="ECO:0000313" key="7">
    <source>
        <dbReference type="Proteomes" id="UP001164459"/>
    </source>
</evidence>
<dbReference type="InterPro" id="IPR005119">
    <property type="entry name" value="LysR_subst-bd"/>
</dbReference>
<keyword evidence="3" id="KW-0238">DNA-binding</keyword>
<dbReference type="RefSeq" id="WP_269033178.1">
    <property type="nucleotide sequence ID" value="NZ_CP114040.1"/>
</dbReference>
<dbReference type="Pfam" id="PF00126">
    <property type="entry name" value="HTH_1"/>
    <property type="match status" value="1"/>
</dbReference>
<dbReference type="PROSITE" id="PS50931">
    <property type="entry name" value="HTH_LYSR"/>
    <property type="match status" value="1"/>
</dbReference>
<evidence type="ECO:0000256" key="1">
    <source>
        <dbReference type="ARBA" id="ARBA00009437"/>
    </source>
</evidence>
<dbReference type="SUPFAM" id="SSF46785">
    <property type="entry name" value="Winged helix' DNA-binding domain"/>
    <property type="match status" value="1"/>
</dbReference>
<name>A0ABY7GV52_9BACT</name>
<keyword evidence="7" id="KW-1185">Reference proteome</keyword>
<dbReference type="SUPFAM" id="SSF53850">
    <property type="entry name" value="Periplasmic binding protein-like II"/>
    <property type="match status" value="1"/>
</dbReference>
<feature type="domain" description="HTH lysR-type" evidence="5">
    <location>
        <begin position="1"/>
        <end position="59"/>
    </location>
</feature>
<comment type="similarity">
    <text evidence="1">Belongs to the LysR transcriptional regulatory family.</text>
</comment>
<accession>A0ABY7GV52</accession>
<keyword evidence="2" id="KW-0805">Transcription regulation</keyword>
<organism evidence="6 7">
    <name type="scientific">Nannocystis punicea</name>
    <dbReference type="NCBI Taxonomy" id="2995304"/>
    <lineage>
        <taxon>Bacteria</taxon>
        <taxon>Pseudomonadati</taxon>
        <taxon>Myxococcota</taxon>
        <taxon>Polyangia</taxon>
        <taxon>Nannocystales</taxon>
        <taxon>Nannocystaceae</taxon>
        <taxon>Nannocystis</taxon>
    </lineage>
</organism>
<dbReference type="Proteomes" id="UP001164459">
    <property type="component" value="Chromosome"/>
</dbReference>
<dbReference type="InterPro" id="IPR036390">
    <property type="entry name" value="WH_DNA-bd_sf"/>
</dbReference>
<dbReference type="Pfam" id="PF03466">
    <property type="entry name" value="LysR_substrate"/>
    <property type="match status" value="1"/>
</dbReference>
<keyword evidence="4" id="KW-0804">Transcription</keyword>
<dbReference type="PANTHER" id="PTHR30537">
    <property type="entry name" value="HTH-TYPE TRANSCRIPTIONAL REGULATOR"/>
    <property type="match status" value="1"/>
</dbReference>
<dbReference type="Gene3D" id="3.40.190.290">
    <property type="match status" value="1"/>
</dbReference>
<evidence type="ECO:0000256" key="4">
    <source>
        <dbReference type="ARBA" id="ARBA00023163"/>
    </source>
</evidence>
<evidence type="ECO:0000259" key="5">
    <source>
        <dbReference type="PROSITE" id="PS50931"/>
    </source>
</evidence>
<evidence type="ECO:0000256" key="3">
    <source>
        <dbReference type="ARBA" id="ARBA00023125"/>
    </source>
</evidence>
<dbReference type="Gene3D" id="1.10.10.10">
    <property type="entry name" value="Winged helix-like DNA-binding domain superfamily/Winged helix DNA-binding domain"/>
    <property type="match status" value="1"/>
</dbReference>
<evidence type="ECO:0000256" key="2">
    <source>
        <dbReference type="ARBA" id="ARBA00023015"/>
    </source>
</evidence>
<dbReference type="EMBL" id="CP114040">
    <property type="protein sequence ID" value="WAS90851.1"/>
    <property type="molecule type" value="Genomic_DNA"/>
</dbReference>
<dbReference type="PANTHER" id="PTHR30537:SF5">
    <property type="entry name" value="HTH-TYPE TRANSCRIPTIONAL ACTIVATOR TTDR-RELATED"/>
    <property type="match status" value="1"/>
</dbReference>
<protein>
    <submittedName>
        <fullName evidence="6">LysR family transcriptional regulator</fullName>
    </submittedName>
</protein>
<gene>
    <name evidence="6" type="ORF">O0S08_32080</name>
</gene>
<reference evidence="6" key="1">
    <citation type="submission" date="2022-11" db="EMBL/GenBank/DDBJ databases">
        <title>Minimal conservation of predation-associated metabolite biosynthetic gene clusters underscores biosynthetic potential of Myxococcota including descriptions for ten novel species: Archangium lansinium sp. nov., Myxococcus landrumus sp. nov., Nannocystis bai.</title>
        <authorList>
            <person name="Ahearne A."/>
            <person name="Stevens C."/>
            <person name="Dowd S."/>
        </authorList>
    </citation>
    <scope>NUCLEOTIDE SEQUENCE</scope>
    <source>
        <strain evidence="6">Fl3</strain>
    </source>
</reference>
<proteinExistence type="inferred from homology"/>
<dbReference type="InterPro" id="IPR036388">
    <property type="entry name" value="WH-like_DNA-bd_sf"/>
</dbReference>
<dbReference type="InterPro" id="IPR000847">
    <property type="entry name" value="LysR_HTH_N"/>
</dbReference>
<sequence>MDKLAAMRAFVAIVDEGSLTAAAAALGKAPPSMVRILATLEAHLGVPLLHRTTRRMSLTEEGRVYLDRCRRILADVDEAEQAVAADGAEPRGEIRATAPILFGRGHVAPAVAEFVRRHPGVRVELLLLDRVVDLVEEGIDVGVRIGRLPDSSLIAVPVGQVRRVVVASPALLRRGAPRHPSELAALPCVEHLNSGTAGRWSFRDADRERDLTVRVRSAFACNQAAAIVQACVEGLGVGRFLSYQVEPEVRAGSLRVLLEAFEPEPVPVQLVYPGARWMSARLRAFVDELGAKLQARPEIRKASPRRASR</sequence>